<accession>A0A2T2WJC1</accession>
<evidence type="ECO:0000256" key="2">
    <source>
        <dbReference type="PIRSR" id="PIRSR613078-2"/>
    </source>
</evidence>
<feature type="active site" description="Tele-phosphohistidine intermediate" evidence="1">
    <location>
        <position position="11"/>
    </location>
</feature>
<dbReference type="GO" id="GO:0005737">
    <property type="term" value="C:cytoplasm"/>
    <property type="evidence" value="ECO:0007669"/>
    <property type="project" value="TreeGrafter"/>
</dbReference>
<evidence type="ECO:0000313" key="3">
    <source>
        <dbReference type="EMBL" id="PSR22332.1"/>
    </source>
</evidence>
<comment type="caution">
    <text evidence="3">The sequence shown here is derived from an EMBL/GenBank/DDBJ whole genome shotgun (WGS) entry which is preliminary data.</text>
</comment>
<dbReference type="SUPFAM" id="SSF53254">
    <property type="entry name" value="Phosphoglycerate mutase-like"/>
    <property type="match status" value="1"/>
</dbReference>
<dbReference type="EMBL" id="PXYX01000089">
    <property type="protein sequence ID" value="PSR22332.1"/>
    <property type="molecule type" value="Genomic_DNA"/>
</dbReference>
<dbReference type="PANTHER" id="PTHR48100">
    <property type="entry name" value="BROAD-SPECIFICITY PHOSPHATASE YOR283W-RELATED"/>
    <property type="match status" value="1"/>
</dbReference>
<reference evidence="3 4" key="1">
    <citation type="journal article" date="2014" name="BMC Genomics">
        <title>Comparison of environmental and isolate Sulfobacillus genomes reveals diverse carbon, sulfur, nitrogen, and hydrogen metabolisms.</title>
        <authorList>
            <person name="Justice N.B."/>
            <person name="Norman A."/>
            <person name="Brown C.T."/>
            <person name="Singh A."/>
            <person name="Thomas B.C."/>
            <person name="Banfield J.F."/>
        </authorList>
    </citation>
    <scope>NUCLEOTIDE SEQUENCE [LARGE SCALE GENOMIC DNA]</scope>
    <source>
        <strain evidence="3">AMDSBA5</strain>
    </source>
</reference>
<dbReference type="Pfam" id="PF00300">
    <property type="entry name" value="His_Phos_1"/>
    <property type="match status" value="1"/>
</dbReference>
<dbReference type="PANTHER" id="PTHR48100:SF1">
    <property type="entry name" value="HISTIDINE PHOSPHATASE FAMILY PROTEIN-RELATED"/>
    <property type="match status" value="1"/>
</dbReference>
<dbReference type="InterPro" id="IPR029033">
    <property type="entry name" value="His_PPase_superfam"/>
</dbReference>
<dbReference type="CDD" id="cd07067">
    <property type="entry name" value="HP_PGM_like"/>
    <property type="match status" value="1"/>
</dbReference>
<dbReference type="Proteomes" id="UP000242705">
    <property type="component" value="Unassembled WGS sequence"/>
</dbReference>
<dbReference type="AlphaFoldDB" id="A0A2T2WJC1"/>
<feature type="binding site" evidence="2">
    <location>
        <position position="61"/>
    </location>
    <ligand>
        <name>substrate</name>
    </ligand>
</feature>
<dbReference type="SMART" id="SM00855">
    <property type="entry name" value="PGAM"/>
    <property type="match status" value="1"/>
</dbReference>
<feature type="binding site" evidence="2">
    <location>
        <begin position="10"/>
        <end position="17"/>
    </location>
    <ligand>
        <name>substrate</name>
    </ligand>
</feature>
<sequence>MSMTTFYFIRHGETEWNSNQNRYCGRSDIALAETGVFQSRMLAKMLGTIPFDKVFSSPLLRARKTALPITERLGLPLHLDDRLKEIDFGDWEGLTQQEIESNYPQQWQSWIEDPTFNKAGGNGESGIDAAQRMRSFVDDMVTSPFETILVISHNTVMRLFIAASLGLSLVSYRNFEIENGDIWVLNIDDSGLIKWKSGLHMTHLMMQGIEPLM</sequence>
<dbReference type="InterPro" id="IPR050275">
    <property type="entry name" value="PGM_Phosphatase"/>
</dbReference>
<dbReference type="GO" id="GO:0016791">
    <property type="term" value="F:phosphatase activity"/>
    <property type="evidence" value="ECO:0007669"/>
    <property type="project" value="TreeGrafter"/>
</dbReference>
<gene>
    <name evidence="3" type="ORF">C7B47_16750</name>
</gene>
<dbReference type="Gene3D" id="3.40.50.1240">
    <property type="entry name" value="Phosphoglycerate mutase-like"/>
    <property type="match status" value="1"/>
</dbReference>
<feature type="active site" description="Proton donor/acceptor" evidence="1">
    <location>
        <position position="85"/>
    </location>
</feature>
<name>A0A2T2WJC1_SULTH</name>
<protein>
    <submittedName>
        <fullName evidence="3">Histidine phosphatase family protein</fullName>
    </submittedName>
</protein>
<proteinExistence type="predicted"/>
<dbReference type="InterPro" id="IPR013078">
    <property type="entry name" value="His_Pase_superF_clade-1"/>
</dbReference>
<evidence type="ECO:0000313" key="4">
    <source>
        <dbReference type="Proteomes" id="UP000242705"/>
    </source>
</evidence>
<evidence type="ECO:0000256" key="1">
    <source>
        <dbReference type="PIRSR" id="PIRSR613078-1"/>
    </source>
</evidence>
<organism evidence="3 4">
    <name type="scientific">Sulfobacillus thermosulfidooxidans</name>
    <dbReference type="NCBI Taxonomy" id="28034"/>
    <lineage>
        <taxon>Bacteria</taxon>
        <taxon>Bacillati</taxon>
        <taxon>Bacillota</taxon>
        <taxon>Clostridia</taxon>
        <taxon>Eubacteriales</taxon>
        <taxon>Clostridiales Family XVII. Incertae Sedis</taxon>
        <taxon>Sulfobacillus</taxon>
    </lineage>
</organism>